<dbReference type="SUPFAM" id="SSF101215">
    <property type="entry name" value="KaiA/RbsU domain"/>
    <property type="match status" value="1"/>
</dbReference>
<dbReference type="InterPro" id="IPR020856">
    <property type="entry name" value="Circadian_clock_protein_KaiA_C"/>
</dbReference>
<dbReference type="RefSeq" id="WP_105222106.1">
    <property type="nucleotide sequence ID" value="NZ_CAWNSU010000132.1"/>
</dbReference>
<keyword evidence="1" id="KW-0090">Biological rhythms</keyword>
<name>A0A6N8G1D2_9CHRO</name>
<sequence>MDDHNNTKALVFRQMDLERENLLQQLKADYRQIIINYFAGNETSKGKIDKFIHKVFDYNLPVPQIIEIHMDLIDELAKQLKVEGRSDDILLDYRLTLIDILAHLCEMYRCSLTR</sequence>
<dbReference type="Gene3D" id="1.10.1240.30">
    <property type="entry name" value="KaiA/RbsU domain"/>
    <property type="match status" value="1"/>
</dbReference>
<dbReference type="SMART" id="SM01247">
    <property type="entry name" value="KaiA"/>
    <property type="match status" value="1"/>
</dbReference>
<feature type="domain" description="KaiA C-terminal" evidence="3">
    <location>
        <begin position="6"/>
        <end position="114"/>
    </location>
</feature>
<evidence type="ECO:0000256" key="2">
    <source>
        <dbReference type="ARBA" id="ARBA00034852"/>
    </source>
</evidence>
<accession>A0A6N8G1D2</accession>
<proteinExistence type="predicted"/>
<evidence type="ECO:0000259" key="3">
    <source>
        <dbReference type="PROSITE" id="PS51431"/>
    </source>
</evidence>
<gene>
    <name evidence="4" type="ORF">BWI75_23705</name>
</gene>
<organism evidence="4 5">
    <name type="scientific">Gloeocapsopsis dulcis AAB1 = 1H9</name>
    <dbReference type="NCBI Taxonomy" id="1433147"/>
    <lineage>
        <taxon>Bacteria</taxon>
        <taxon>Bacillati</taxon>
        <taxon>Cyanobacteriota</taxon>
        <taxon>Cyanophyceae</taxon>
        <taxon>Oscillatoriophycideae</taxon>
        <taxon>Chroococcales</taxon>
        <taxon>Chroococcaceae</taxon>
        <taxon>Gloeocapsopsis</taxon>
        <taxon>Gloeocapsopsis dulcis</taxon>
    </lineage>
</organism>
<dbReference type="Pfam" id="PF07688">
    <property type="entry name" value="KaiA"/>
    <property type="match status" value="1"/>
</dbReference>
<dbReference type="AlphaFoldDB" id="A0A6N8G1D2"/>
<dbReference type="EMBL" id="NAPY01000067">
    <property type="protein sequence ID" value="MUL39220.1"/>
    <property type="molecule type" value="Genomic_DNA"/>
</dbReference>
<dbReference type="Proteomes" id="UP000441797">
    <property type="component" value="Unassembled WGS sequence"/>
</dbReference>
<dbReference type="InterPro" id="IPR011648">
    <property type="entry name" value="Circadian_clock_KaiA"/>
</dbReference>
<dbReference type="InterPro" id="IPR017944">
    <property type="entry name" value="KaiA/RbsU_helical_domain_sf"/>
</dbReference>
<keyword evidence="5" id="KW-1185">Reference proteome</keyword>
<evidence type="ECO:0000313" key="5">
    <source>
        <dbReference type="Proteomes" id="UP000441797"/>
    </source>
</evidence>
<dbReference type="OrthoDB" id="513549at2"/>
<dbReference type="GO" id="GO:0007623">
    <property type="term" value="P:circadian rhythm"/>
    <property type="evidence" value="ECO:0007669"/>
    <property type="project" value="InterPro"/>
</dbReference>
<evidence type="ECO:0000313" key="4">
    <source>
        <dbReference type="EMBL" id="MUL39220.1"/>
    </source>
</evidence>
<comment type="caution">
    <text evidence="4">The sequence shown here is derived from an EMBL/GenBank/DDBJ whole genome shotgun (WGS) entry which is preliminary data.</text>
</comment>
<reference evidence="4 5" key="1">
    <citation type="journal article" date="2019" name="Front. Microbiol.">
        <title>Genomic Features for Desiccation Tolerance and Sugar Biosynthesis in the Extremophile Gloeocapsopsis sp. UTEX B3054.</title>
        <authorList>
            <person name="Urrejola C."/>
            <person name="Alcorta J."/>
            <person name="Salas L."/>
            <person name="Vasquez M."/>
            <person name="Polz M.F."/>
            <person name="Vicuna R."/>
            <person name="Diez B."/>
        </authorList>
    </citation>
    <scope>NUCLEOTIDE SEQUENCE [LARGE SCALE GENOMIC DNA]</scope>
    <source>
        <strain evidence="4 5">1H9</strain>
    </source>
</reference>
<dbReference type="PROSITE" id="PS51431">
    <property type="entry name" value="KAIA_C"/>
    <property type="match status" value="1"/>
</dbReference>
<protein>
    <recommendedName>
        <fullName evidence="2">Circadian clock oscillator protein KaiA</fullName>
    </recommendedName>
</protein>
<evidence type="ECO:0000256" key="1">
    <source>
        <dbReference type="ARBA" id="ARBA00023108"/>
    </source>
</evidence>